<reference evidence="2 3" key="1">
    <citation type="submission" date="2023-07" db="EMBL/GenBank/DDBJ databases">
        <title>Comparative genomics of wheat-associated soil bacteria to identify genetic determinants of phenazine resistance.</title>
        <authorList>
            <person name="Mouncey N."/>
        </authorList>
    </citation>
    <scope>NUCLEOTIDE SEQUENCE [LARGE SCALE GENOMIC DNA]</scope>
    <source>
        <strain evidence="2 3">W1I3</strain>
    </source>
</reference>
<protein>
    <submittedName>
        <fullName evidence="2">Uncharacterized protein</fullName>
    </submittedName>
</protein>
<evidence type="ECO:0000313" key="3">
    <source>
        <dbReference type="Proteomes" id="UP001236806"/>
    </source>
</evidence>
<organism evidence="2 3">
    <name type="scientific">Pseudarthrobacter siccitolerans</name>
    <dbReference type="NCBI Taxonomy" id="861266"/>
    <lineage>
        <taxon>Bacteria</taxon>
        <taxon>Bacillati</taxon>
        <taxon>Actinomycetota</taxon>
        <taxon>Actinomycetes</taxon>
        <taxon>Micrococcales</taxon>
        <taxon>Micrococcaceae</taxon>
        <taxon>Pseudarthrobacter</taxon>
    </lineage>
</organism>
<sequence length="113" mass="11675">MTTVTEDQLPAPMGTAAAGAPVSSIRPADMALLETLSSKVHCRTPMKRVDPDETPLFQPVRVDGAMVIPVRAGSSHAAGPSRTSPSADSVETYRCACGFTIDVPVATAHALAS</sequence>
<gene>
    <name evidence="2" type="ORF">QFZ36_003062</name>
</gene>
<dbReference type="RefSeq" id="WP_306637750.1">
    <property type="nucleotide sequence ID" value="NZ_JAUSXB010000001.1"/>
</dbReference>
<comment type="caution">
    <text evidence="2">The sequence shown here is derived from an EMBL/GenBank/DDBJ whole genome shotgun (WGS) entry which is preliminary data.</text>
</comment>
<keyword evidence="3" id="KW-1185">Reference proteome</keyword>
<feature type="region of interest" description="Disordered" evidence="1">
    <location>
        <begin position="1"/>
        <end position="20"/>
    </location>
</feature>
<accession>A0ABU0PQI7</accession>
<proteinExistence type="predicted"/>
<dbReference type="EMBL" id="JAUSXB010000001">
    <property type="protein sequence ID" value="MDQ0675501.1"/>
    <property type="molecule type" value="Genomic_DNA"/>
</dbReference>
<dbReference type="Proteomes" id="UP001236806">
    <property type="component" value="Unassembled WGS sequence"/>
</dbReference>
<name>A0ABU0PQI7_9MICC</name>
<feature type="compositionally biased region" description="Low complexity" evidence="1">
    <location>
        <begin position="10"/>
        <end position="20"/>
    </location>
</feature>
<evidence type="ECO:0000256" key="1">
    <source>
        <dbReference type="SAM" id="MobiDB-lite"/>
    </source>
</evidence>
<evidence type="ECO:0000313" key="2">
    <source>
        <dbReference type="EMBL" id="MDQ0675501.1"/>
    </source>
</evidence>